<gene>
    <name evidence="6" type="ORF">F0415_09910</name>
</gene>
<evidence type="ECO:0000313" key="7">
    <source>
        <dbReference type="Proteomes" id="UP000322165"/>
    </source>
</evidence>
<sequence length="221" mass="24553">MTAMPRAARPPTPPGRPKDLEKRAAILEAAKLLFPERGYEGTSMDAIAQAAGVSKLTVYSHFQDKDTLFVEAVKAKCEDLLPSDLFLKRTAEPWERQLHRIAQAFFRLINSDEAIAVARVLARQMSEDAHLPRLFWEAGPKRTQEALAGFLRAGVQSGAVDIPDCDLAASQLCALLKGEHHARLMCGCQERLDAEQERRHIEATVDLFLRAYGRRTAPAHA</sequence>
<dbReference type="PANTHER" id="PTHR30055:SF146">
    <property type="entry name" value="HTH-TYPE TRANSCRIPTIONAL DUAL REGULATOR CECR"/>
    <property type="match status" value="1"/>
</dbReference>
<dbReference type="PROSITE" id="PS50977">
    <property type="entry name" value="HTH_TETR_2"/>
    <property type="match status" value="1"/>
</dbReference>
<dbReference type="Gene3D" id="1.10.357.10">
    <property type="entry name" value="Tetracycline Repressor, domain 2"/>
    <property type="match status" value="1"/>
</dbReference>
<organism evidence="6 7">
    <name type="scientific">Arenimonas fontis</name>
    <dbReference type="NCBI Taxonomy" id="2608255"/>
    <lineage>
        <taxon>Bacteria</taxon>
        <taxon>Pseudomonadati</taxon>
        <taxon>Pseudomonadota</taxon>
        <taxon>Gammaproteobacteria</taxon>
        <taxon>Lysobacterales</taxon>
        <taxon>Lysobacteraceae</taxon>
        <taxon>Arenimonas</taxon>
    </lineage>
</organism>
<evidence type="ECO:0000256" key="2">
    <source>
        <dbReference type="ARBA" id="ARBA00023125"/>
    </source>
</evidence>
<evidence type="ECO:0000313" key="6">
    <source>
        <dbReference type="EMBL" id="KAA2284369.1"/>
    </source>
</evidence>
<evidence type="ECO:0000259" key="5">
    <source>
        <dbReference type="PROSITE" id="PS50977"/>
    </source>
</evidence>
<protein>
    <submittedName>
        <fullName evidence="6">TetR/AcrR family transcriptional regulator</fullName>
    </submittedName>
</protein>
<dbReference type="GO" id="GO:0003700">
    <property type="term" value="F:DNA-binding transcription factor activity"/>
    <property type="evidence" value="ECO:0007669"/>
    <property type="project" value="TreeGrafter"/>
</dbReference>
<dbReference type="InterPro" id="IPR050109">
    <property type="entry name" value="HTH-type_TetR-like_transc_reg"/>
</dbReference>
<dbReference type="EMBL" id="VUOD01000007">
    <property type="protein sequence ID" value="KAA2284369.1"/>
    <property type="molecule type" value="Genomic_DNA"/>
</dbReference>
<keyword evidence="3" id="KW-0804">Transcription</keyword>
<dbReference type="SUPFAM" id="SSF46689">
    <property type="entry name" value="Homeodomain-like"/>
    <property type="match status" value="1"/>
</dbReference>
<reference evidence="6 7" key="1">
    <citation type="submission" date="2019-09" db="EMBL/GenBank/DDBJ databases">
        <title>Arenimonas chukotkensis sp. nov., a bacterium isolated from Chukotka hot spring, Arctic region, Russia.</title>
        <authorList>
            <person name="Zayulina K.S."/>
            <person name="Prokofeva M.I."/>
            <person name="Elcheninov A.G."/>
            <person name="Novikov A."/>
            <person name="Kochetkova T.V."/>
            <person name="Kublanov I.V."/>
        </authorList>
    </citation>
    <scope>NUCLEOTIDE SEQUENCE [LARGE SCALE GENOMIC DNA]</scope>
    <source>
        <strain evidence="6 7">3729k</strain>
    </source>
</reference>
<dbReference type="Proteomes" id="UP000322165">
    <property type="component" value="Unassembled WGS sequence"/>
</dbReference>
<comment type="caution">
    <text evidence="6">The sequence shown here is derived from an EMBL/GenBank/DDBJ whole genome shotgun (WGS) entry which is preliminary data.</text>
</comment>
<dbReference type="PRINTS" id="PR00455">
    <property type="entry name" value="HTHTETR"/>
</dbReference>
<dbReference type="Pfam" id="PF00440">
    <property type="entry name" value="TetR_N"/>
    <property type="match status" value="1"/>
</dbReference>
<feature type="DNA-binding region" description="H-T-H motif" evidence="4">
    <location>
        <begin position="43"/>
        <end position="62"/>
    </location>
</feature>
<dbReference type="SUPFAM" id="SSF48498">
    <property type="entry name" value="Tetracyclin repressor-like, C-terminal domain"/>
    <property type="match status" value="1"/>
</dbReference>
<reference evidence="6 7" key="2">
    <citation type="submission" date="2019-09" db="EMBL/GenBank/DDBJ databases">
        <authorList>
            <person name="Mazur A."/>
        </authorList>
    </citation>
    <scope>NUCLEOTIDE SEQUENCE [LARGE SCALE GENOMIC DNA]</scope>
    <source>
        <strain evidence="6 7">3729k</strain>
    </source>
</reference>
<dbReference type="InterPro" id="IPR039536">
    <property type="entry name" value="TetR_C_Proteobacteria"/>
</dbReference>
<keyword evidence="2 4" id="KW-0238">DNA-binding</keyword>
<dbReference type="InterPro" id="IPR036271">
    <property type="entry name" value="Tet_transcr_reg_TetR-rel_C_sf"/>
</dbReference>
<dbReference type="AlphaFoldDB" id="A0A5B2Z8R4"/>
<evidence type="ECO:0000256" key="3">
    <source>
        <dbReference type="ARBA" id="ARBA00023163"/>
    </source>
</evidence>
<evidence type="ECO:0000256" key="4">
    <source>
        <dbReference type="PROSITE-ProRule" id="PRU00335"/>
    </source>
</evidence>
<dbReference type="InterPro" id="IPR001647">
    <property type="entry name" value="HTH_TetR"/>
</dbReference>
<dbReference type="InterPro" id="IPR009057">
    <property type="entry name" value="Homeodomain-like_sf"/>
</dbReference>
<proteinExistence type="predicted"/>
<dbReference type="Pfam" id="PF14246">
    <property type="entry name" value="TetR_C_7"/>
    <property type="match status" value="1"/>
</dbReference>
<dbReference type="FunFam" id="1.10.10.60:FF:000141">
    <property type="entry name" value="TetR family transcriptional regulator"/>
    <property type="match status" value="1"/>
</dbReference>
<dbReference type="Gene3D" id="1.10.10.60">
    <property type="entry name" value="Homeodomain-like"/>
    <property type="match status" value="1"/>
</dbReference>
<accession>A0A5B2Z8R4</accession>
<dbReference type="GO" id="GO:0000976">
    <property type="term" value="F:transcription cis-regulatory region binding"/>
    <property type="evidence" value="ECO:0007669"/>
    <property type="project" value="TreeGrafter"/>
</dbReference>
<dbReference type="PANTHER" id="PTHR30055">
    <property type="entry name" value="HTH-TYPE TRANSCRIPTIONAL REGULATOR RUTR"/>
    <property type="match status" value="1"/>
</dbReference>
<keyword evidence="7" id="KW-1185">Reference proteome</keyword>
<keyword evidence="1" id="KW-0805">Transcription regulation</keyword>
<name>A0A5B2Z8R4_9GAMM</name>
<evidence type="ECO:0000256" key="1">
    <source>
        <dbReference type="ARBA" id="ARBA00023015"/>
    </source>
</evidence>
<feature type="domain" description="HTH tetR-type" evidence="5">
    <location>
        <begin position="20"/>
        <end position="80"/>
    </location>
</feature>